<reference evidence="3 4" key="1">
    <citation type="journal article" date="2024" name="Commun. Biol.">
        <title>Comparative genomic analysis of thermophilic fungi reveals convergent evolutionary adaptations and gene losses.</title>
        <authorList>
            <person name="Steindorff A.S."/>
            <person name="Aguilar-Pontes M.V."/>
            <person name="Robinson A.J."/>
            <person name="Andreopoulos B."/>
            <person name="LaButti K."/>
            <person name="Kuo A."/>
            <person name="Mondo S."/>
            <person name="Riley R."/>
            <person name="Otillar R."/>
            <person name="Haridas S."/>
            <person name="Lipzen A."/>
            <person name="Grimwood J."/>
            <person name="Schmutz J."/>
            <person name="Clum A."/>
            <person name="Reid I.D."/>
            <person name="Moisan M.C."/>
            <person name="Butler G."/>
            <person name="Nguyen T.T.M."/>
            <person name="Dewar K."/>
            <person name="Conant G."/>
            <person name="Drula E."/>
            <person name="Henrissat B."/>
            <person name="Hansel C."/>
            <person name="Singer S."/>
            <person name="Hutchinson M.I."/>
            <person name="de Vries R.P."/>
            <person name="Natvig D.O."/>
            <person name="Powell A.J."/>
            <person name="Tsang A."/>
            <person name="Grigoriev I.V."/>
        </authorList>
    </citation>
    <scope>NUCLEOTIDE SEQUENCE [LARGE SCALE GENOMIC DNA]</scope>
    <source>
        <strain evidence="3 4">ATCC 24622</strain>
    </source>
</reference>
<dbReference type="PANTHER" id="PTHR10039">
    <property type="entry name" value="AMELOGENIN"/>
    <property type="match status" value="1"/>
</dbReference>
<evidence type="ECO:0000256" key="1">
    <source>
        <dbReference type="ARBA" id="ARBA00022737"/>
    </source>
</evidence>
<proteinExistence type="predicted"/>
<dbReference type="PANTHER" id="PTHR10039:SF16">
    <property type="entry name" value="GPI INOSITOL-DEACYLASE"/>
    <property type="match status" value="1"/>
</dbReference>
<evidence type="ECO:0000313" key="3">
    <source>
        <dbReference type="EMBL" id="KAL1877362.1"/>
    </source>
</evidence>
<comment type="caution">
    <text evidence="3">The sequence shown here is derived from an EMBL/GenBank/DDBJ whole genome shotgun (WGS) entry which is preliminary data.</text>
</comment>
<feature type="domain" description="Nephrocystin 3-like N-terminal" evidence="2">
    <location>
        <begin position="13"/>
        <end position="130"/>
    </location>
</feature>
<accession>A0ABR3XPB3</accession>
<sequence>MIVRSLELESEGADGIACIYIYFQSGAEHQASFTSILICLLRQLFQRRQSIELLEALRSMCKDWWELHKPPRSEAFVQLFRDGLATFQTVYLVLDALDNCQNSPVEPTRDRLHEEIRTLPPNVMILVTSRDGWQVGRDLGADRELRITPQRSDVENYVRSRIKNHDILRREVARSDGIRFEQSIVGVVTRAALSSSMYVPPLRPFRPNMLFFFSRGF</sequence>
<evidence type="ECO:0000313" key="4">
    <source>
        <dbReference type="Proteomes" id="UP001586593"/>
    </source>
</evidence>
<name>A0ABR3XPB3_9PEZI</name>
<dbReference type="EMBL" id="JAZHXJ010000065">
    <property type="protein sequence ID" value="KAL1877362.1"/>
    <property type="molecule type" value="Genomic_DNA"/>
</dbReference>
<evidence type="ECO:0000259" key="2">
    <source>
        <dbReference type="Pfam" id="PF24883"/>
    </source>
</evidence>
<keyword evidence="4" id="KW-1185">Reference proteome</keyword>
<dbReference type="InterPro" id="IPR056884">
    <property type="entry name" value="NPHP3-like_N"/>
</dbReference>
<dbReference type="Pfam" id="PF24883">
    <property type="entry name" value="NPHP3_N"/>
    <property type="match status" value="1"/>
</dbReference>
<dbReference type="Proteomes" id="UP001586593">
    <property type="component" value="Unassembled WGS sequence"/>
</dbReference>
<gene>
    <name evidence="3" type="ORF">VTK73DRAFT_8657</name>
</gene>
<protein>
    <recommendedName>
        <fullName evidence="2">Nephrocystin 3-like N-terminal domain-containing protein</fullName>
    </recommendedName>
</protein>
<keyword evidence="1" id="KW-0677">Repeat</keyword>
<organism evidence="3 4">
    <name type="scientific">Phialemonium thermophilum</name>
    <dbReference type="NCBI Taxonomy" id="223376"/>
    <lineage>
        <taxon>Eukaryota</taxon>
        <taxon>Fungi</taxon>
        <taxon>Dikarya</taxon>
        <taxon>Ascomycota</taxon>
        <taxon>Pezizomycotina</taxon>
        <taxon>Sordariomycetes</taxon>
        <taxon>Sordariomycetidae</taxon>
        <taxon>Cephalothecales</taxon>
        <taxon>Cephalothecaceae</taxon>
        <taxon>Phialemonium</taxon>
    </lineage>
</organism>